<feature type="non-terminal residue" evidence="2">
    <location>
        <position position="1"/>
    </location>
</feature>
<dbReference type="EMBL" id="LXQA010240682">
    <property type="protein sequence ID" value="MCI37087.1"/>
    <property type="molecule type" value="Genomic_DNA"/>
</dbReference>
<feature type="compositionally biased region" description="Basic and acidic residues" evidence="1">
    <location>
        <begin position="52"/>
        <end position="63"/>
    </location>
</feature>
<protein>
    <submittedName>
        <fullName evidence="2">Uncharacterized protein</fullName>
    </submittedName>
</protein>
<feature type="region of interest" description="Disordered" evidence="1">
    <location>
        <begin position="33"/>
        <end position="77"/>
    </location>
</feature>
<evidence type="ECO:0000313" key="2">
    <source>
        <dbReference type="EMBL" id="MCI37087.1"/>
    </source>
</evidence>
<evidence type="ECO:0000256" key="1">
    <source>
        <dbReference type="SAM" id="MobiDB-lite"/>
    </source>
</evidence>
<dbReference type="Proteomes" id="UP000265520">
    <property type="component" value="Unassembled WGS sequence"/>
</dbReference>
<name>A0A392RLC6_9FABA</name>
<organism evidence="2 3">
    <name type="scientific">Trifolium medium</name>
    <dbReference type="NCBI Taxonomy" id="97028"/>
    <lineage>
        <taxon>Eukaryota</taxon>
        <taxon>Viridiplantae</taxon>
        <taxon>Streptophyta</taxon>
        <taxon>Embryophyta</taxon>
        <taxon>Tracheophyta</taxon>
        <taxon>Spermatophyta</taxon>
        <taxon>Magnoliopsida</taxon>
        <taxon>eudicotyledons</taxon>
        <taxon>Gunneridae</taxon>
        <taxon>Pentapetalae</taxon>
        <taxon>rosids</taxon>
        <taxon>fabids</taxon>
        <taxon>Fabales</taxon>
        <taxon>Fabaceae</taxon>
        <taxon>Papilionoideae</taxon>
        <taxon>50 kb inversion clade</taxon>
        <taxon>NPAAA clade</taxon>
        <taxon>Hologalegina</taxon>
        <taxon>IRL clade</taxon>
        <taxon>Trifolieae</taxon>
        <taxon>Trifolium</taxon>
    </lineage>
</organism>
<comment type="caution">
    <text evidence="2">The sequence shown here is derived from an EMBL/GenBank/DDBJ whole genome shotgun (WGS) entry which is preliminary data.</text>
</comment>
<dbReference type="AlphaFoldDB" id="A0A392RLC6"/>
<keyword evidence="3" id="KW-1185">Reference proteome</keyword>
<evidence type="ECO:0000313" key="3">
    <source>
        <dbReference type="Proteomes" id="UP000265520"/>
    </source>
</evidence>
<proteinExistence type="predicted"/>
<reference evidence="2 3" key="1">
    <citation type="journal article" date="2018" name="Front. Plant Sci.">
        <title>Red Clover (Trifolium pratense) and Zigzag Clover (T. medium) - A Picture of Genomic Similarities and Differences.</title>
        <authorList>
            <person name="Dluhosova J."/>
            <person name="Istvanek J."/>
            <person name="Nedelnik J."/>
            <person name="Repkova J."/>
        </authorList>
    </citation>
    <scope>NUCLEOTIDE SEQUENCE [LARGE SCALE GENOMIC DNA]</scope>
    <source>
        <strain evidence="3">cv. 10/8</strain>
        <tissue evidence="2">Leaf</tissue>
    </source>
</reference>
<accession>A0A392RLC6</accession>
<sequence>IALQQKFDEEHTHKQSTPSVNMDELAMEVAQNQNPDCPEVDSPLDLSGMRKIPSDEGHDRTLEHAGPTQISGVKDNQGKVSEALLPVASSERVKPVRNQMQNNRTKSCPQRANCFVISGL</sequence>